<gene>
    <name evidence="3" type="primary">pspB</name>
    <name evidence="3" type="ORF">JCM17846_12750</name>
</gene>
<dbReference type="RefSeq" id="WP_042086015.1">
    <property type="nucleotide sequence ID" value="NZ_BKCN01000005.1"/>
</dbReference>
<dbReference type="GO" id="GO:0009271">
    <property type="term" value="P:phage shock"/>
    <property type="evidence" value="ECO:0007669"/>
    <property type="project" value="InterPro"/>
</dbReference>
<dbReference type="GO" id="GO:0006355">
    <property type="term" value="P:regulation of DNA-templated transcription"/>
    <property type="evidence" value="ECO:0007669"/>
    <property type="project" value="InterPro"/>
</dbReference>
<dbReference type="EMBL" id="BKCN01000005">
    <property type="protein sequence ID" value="GER03593.1"/>
    <property type="molecule type" value="Genomic_DNA"/>
</dbReference>
<dbReference type="AlphaFoldDB" id="A0A5A7N5J0"/>
<evidence type="ECO:0000313" key="4">
    <source>
        <dbReference type="Proteomes" id="UP000324996"/>
    </source>
</evidence>
<feature type="transmembrane region" description="Helical" evidence="2">
    <location>
        <begin position="6"/>
        <end position="25"/>
    </location>
</feature>
<keyword evidence="1" id="KW-0175">Coiled coil</keyword>
<keyword evidence="2" id="KW-0812">Transmembrane</keyword>
<keyword evidence="2" id="KW-1133">Transmembrane helix</keyword>
<dbReference type="InterPro" id="IPR009554">
    <property type="entry name" value="Phageshock_PspB"/>
</dbReference>
<sequence length="78" mass="9184">MSFLEVPLILLFAVVIPLIVIFHYATEMKKTKGLTAQDEATLDELRKLSEKLEDRMETLERILDDEVPDWRSRRHDTL</sequence>
<evidence type="ECO:0000256" key="2">
    <source>
        <dbReference type="SAM" id="Phobius"/>
    </source>
</evidence>
<feature type="coiled-coil region" evidence="1">
    <location>
        <begin position="35"/>
        <end position="65"/>
    </location>
</feature>
<organism evidence="3 4">
    <name type="scientific">Iodidimonas nitroreducens</name>
    <dbReference type="NCBI Taxonomy" id="1236968"/>
    <lineage>
        <taxon>Bacteria</taxon>
        <taxon>Pseudomonadati</taxon>
        <taxon>Pseudomonadota</taxon>
        <taxon>Alphaproteobacteria</taxon>
        <taxon>Iodidimonadales</taxon>
        <taxon>Iodidimonadaceae</taxon>
        <taxon>Iodidimonas</taxon>
    </lineage>
</organism>
<dbReference type="Pfam" id="PF06667">
    <property type="entry name" value="PspB"/>
    <property type="match status" value="1"/>
</dbReference>
<proteinExistence type="predicted"/>
<name>A0A5A7N5J0_9PROT</name>
<comment type="caution">
    <text evidence="3">The sequence shown here is derived from an EMBL/GenBank/DDBJ whole genome shotgun (WGS) entry which is preliminary data.</text>
</comment>
<accession>A0A5A7N5J0</accession>
<keyword evidence="2" id="KW-0472">Membrane</keyword>
<evidence type="ECO:0000313" key="3">
    <source>
        <dbReference type="EMBL" id="GER03593.1"/>
    </source>
</evidence>
<dbReference type="NCBIfam" id="TIGR02976">
    <property type="entry name" value="phageshock_pspB"/>
    <property type="match status" value="1"/>
</dbReference>
<keyword evidence="4" id="KW-1185">Reference proteome</keyword>
<protein>
    <submittedName>
        <fullName evidence="3">Phage shock protein B</fullName>
    </submittedName>
</protein>
<reference evidence="3 4" key="1">
    <citation type="submission" date="2019-09" db="EMBL/GenBank/DDBJ databases">
        <title>NBRP : Genome information of microbial organism related human and environment.</title>
        <authorList>
            <person name="Hattori M."/>
            <person name="Oshima K."/>
            <person name="Inaba H."/>
            <person name="Suda W."/>
            <person name="Sakamoto M."/>
            <person name="Iino T."/>
            <person name="Kitahara M."/>
            <person name="Oshida Y."/>
            <person name="Iida T."/>
            <person name="Kudo T."/>
            <person name="Itoh T."/>
            <person name="Ohkuma M."/>
        </authorList>
    </citation>
    <scope>NUCLEOTIDE SEQUENCE [LARGE SCALE GENOMIC DNA]</scope>
    <source>
        <strain evidence="3 4">Q-1</strain>
    </source>
</reference>
<dbReference type="Proteomes" id="UP000324996">
    <property type="component" value="Unassembled WGS sequence"/>
</dbReference>
<evidence type="ECO:0000256" key="1">
    <source>
        <dbReference type="SAM" id="Coils"/>
    </source>
</evidence>